<evidence type="ECO:0000256" key="1">
    <source>
        <dbReference type="ARBA" id="ARBA00022441"/>
    </source>
</evidence>
<evidence type="ECO:0000259" key="3">
    <source>
        <dbReference type="PROSITE" id="PS50097"/>
    </source>
</evidence>
<dbReference type="Pfam" id="PF00651">
    <property type="entry name" value="BTB"/>
    <property type="match status" value="1"/>
</dbReference>
<keyword evidence="1" id="KW-0880">Kelch repeat</keyword>
<sequence length="426" mass="46697">RERLDIFINTEEGEEVGAHLIVLAAFFPVFRKHLSGNDIVHVRLPRFSLDVITAAVEYAYGGIDNISPETAVRLYLLAHNLKNKGLVDGCTNFLCARIEETNVSEVWSAANATKNEVLIGVCAPLVAMKWEMFATSRLFHENTEVEGMMSLLGCPRMARKSGASIVKALLEWRNASRDDKTRTARTTAFTDMVPLLGIQDTPKLITDLFVETIEIPKEWRRCLAEDRRTAKEEPIASSSMPSTSTGLKGQTVSRKRLVTCAPLNNVTRLSIYNAECSKVETELKLPYSECTKVVAFQNKLVFIGGNPDSQRVGIIDPSTGRVSSLPNMINARHFPACEATENEIFVFSSFSRNSPGAFLSEVYETASGRWSPLPPMIEERWHCTAVSIPDSGVLVIGGVGKNGAGLRSTELLTRRSGEGGGGGGEK</sequence>
<dbReference type="CDD" id="cd18186">
    <property type="entry name" value="BTB_POZ_ZBTB_KLHL-like"/>
    <property type="match status" value="1"/>
</dbReference>
<accession>A0A564ZCS8</accession>
<gene>
    <name evidence="4" type="ORF">WMSIL1_LOCUS14744</name>
</gene>
<dbReference type="EMBL" id="CABIJS010000715">
    <property type="protein sequence ID" value="VUZ57305.1"/>
    <property type="molecule type" value="Genomic_DNA"/>
</dbReference>
<dbReference type="Gene3D" id="3.30.710.10">
    <property type="entry name" value="Potassium Channel Kv1.1, Chain A"/>
    <property type="match status" value="1"/>
</dbReference>
<dbReference type="PANTHER" id="PTHR24412:SF489">
    <property type="entry name" value="RING FINGER DOMAIN AND KELCH REPEAT-CONTAINING PROTEIN DDB_G0271372"/>
    <property type="match status" value="1"/>
</dbReference>
<dbReference type="InterPro" id="IPR000210">
    <property type="entry name" value="BTB/POZ_dom"/>
</dbReference>
<keyword evidence="5" id="KW-1185">Reference proteome</keyword>
<dbReference type="Gene3D" id="2.120.10.80">
    <property type="entry name" value="Kelch-type beta propeller"/>
    <property type="match status" value="1"/>
</dbReference>
<dbReference type="InterPro" id="IPR011333">
    <property type="entry name" value="SKP1/BTB/POZ_sf"/>
</dbReference>
<dbReference type="AlphaFoldDB" id="A0A564ZCS8"/>
<organism evidence="4 5">
    <name type="scientific">Hymenolepis diminuta</name>
    <name type="common">Rat tapeworm</name>
    <dbReference type="NCBI Taxonomy" id="6216"/>
    <lineage>
        <taxon>Eukaryota</taxon>
        <taxon>Metazoa</taxon>
        <taxon>Spiralia</taxon>
        <taxon>Lophotrochozoa</taxon>
        <taxon>Platyhelminthes</taxon>
        <taxon>Cestoda</taxon>
        <taxon>Eucestoda</taxon>
        <taxon>Cyclophyllidea</taxon>
        <taxon>Hymenolepididae</taxon>
        <taxon>Hymenolepis</taxon>
    </lineage>
</organism>
<evidence type="ECO:0000313" key="5">
    <source>
        <dbReference type="Proteomes" id="UP000321570"/>
    </source>
</evidence>
<dbReference type="SUPFAM" id="SSF54695">
    <property type="entry name" value="POZ domain"/>
    <property type="match status" value="1"/>
</dbReference>
<protein>
    <recommendedName>
        <fullName evidence="3">BTB domain-containing protein</fullName>
    </recommendedName>
</protein>
<feature type="domain" description="BTB" evidence="3">
    <location>
        <begin position="4"/>
        <end position="68"/>
    </location>
</feature>
<dbReference type="SMART" id="SM00225">
    <property type="entry name" value="BTB"/>
    <property type="match status" value="1"/>
</dbReference>
<dbReference type="SUPFAM" id="SSF117281">
    <property type="entry name" value="Kelch motif"/>
    <property type="match status" value="1"/>
</dbReference>
<dbReference type="InterPro" id="IPR015915">
    <property type="entry name" value="Kelch-typ_b-propeller"/>
</dbReference>
<feature type="non-terminal residue" evidence="4">
    <location>
        <position position="426"/>
    </location>
</feature>
<dbReference type="Proteomes" id="UP000321570">
    <property type="component" value="Unassembled WGS sequence"/>
</dbReference>
<name>A0A564ZCS8_HYMDI</name>
<feature type="non-terminal residue" evidence="4">
    <location>
        <position position="1"/>
    </location>
</feature>
<reference evidence="4 5" key="1">
    <citation type="submission" date="2019-07" db="EMBL/GenBank/DDBJ databases">
        <authorList>
            <person name="Jastrzebski P J."/>
            <person name="Paukszto L."/>
            <person name="Jastrzebski P J."/>
        </authorList>
    </citation>
    <scope>NUCLEOTIDE SEQUENCE [LARGE SCALE GENOMIC DNA]</scope>
    <source>
        <strain evidence="4 5">WMS-il1</strain>
    </source>
</reference>
<dbReference type="PROSITE" id="PS50097">
    <property type="entry name" value="BTB"/>
    <property type="match status" value="1"/>
</dbReference>
<proteinExistence type="predicted"/>
<dbReference type="PANTHER" id="PTHR24412">
    <property type="entry name" value="KELCH PROTEIN"/>
    <property type="match status" value="1"/>
</dbReference>
<keyword evidence="2" id="KW-0677">Repeat</keyword>
<evidence type="ECO:0000313" key="4">
    <source>
        <dbReference type="EMBL" id="VUZ57305.1"/>
    </source>
</evidence>
<evidence type="ECO:0000256" key="2">
    <source>
        <dbReference type="ARBA" id="ARBA00022737"/>
    </source>
</evidence>